<dbReference type="EMBL" id="ML240560">
    <property type="protein sequence ID" value="TKS65251.1"/>
    <property type="molecule type" value="Genomic_DNA"/>
</dbReference>
<keyword evidence="2" id="KW-0548">Nucleotidyltransferase</keyword>
<dbReference type="Pfam" id="PF00078">
    <property type="entry name" value="RVT_1"/>
    <property type="match status" value="1"/>
</dbReference>
<dbReference type="InterPro" id="IPR043502">
    <property type="entry name" value="DNA/RNA_pol_sf"/>
</dbReference>
<dbReference type="SUPFAM" id="SSF56672">
    <property type="entry name" value="DNA/RNA polymerases"/>
    <property type="match status" value="1"/>
</dbReference>
<gene>
    <name evidence="2" type="ORF">D9C73_027966</name>
</gene>
<dbReference type="STRING" id="240159.A0A4U5TWS5"/>
<dbReference type="PANTHER" id="PTHR33332">
    <property type="entry name" value="REVERSE TRANSCRIPTASE DOMAIN-CONTAINING PROTEIN"/>
    <property type="match status" value="1"/>
</dbReference>
<keyword evidence="2" id="KW-0808">Transferase</keyword>
<dbReference type="GO" id="GO:0003964">
    <property type="term" value="F:RNA-directed DNA polymerase activity"/>
    <property type="evidence" value="ECO:0007669"/>
    <property type="project" value="UniProtKB-KW"/>
</dbReference>
<name>A0A4U5TWS5_COLLU</name>
<feature type="domain" description="Reverse transcriptase" evidence="1">
    <location>
        <begin position="92"/>
        <end position="193"/>
    </location>
</feature>
<evidence type="ECO:0000313" key="3">
    <source>
        <dbReference type="Proteomes" id="UP000298787"/>
    </source>
</evidence>
<sequence length="216" mass="23774">MKSRKRQLERLYKKTGQAYTDYLQQYKDALSTARSTYYSHLIHSGSTNPKALFSTDSLPAISTLITEIIDSSLRSGLVPHSLKLAAVTPILKKPGLNPDIMSNFRPISNLPFLSKILKCIVATQLKAHLCSNYLLEPFQYGFRPQYSTETALLKVTNDILLSADSGHLTILILLDLTAAFDTINHTILLSCLESSLGITGTATIHPAASVHLMLIS</sequence>
<dbReference type="Proteomes" id="UP000298787">
    <property type="component" value="Unassembled WGS sequence"/>
</dbReference>
<organism evidence="2 3">
    <name type="scientific">Collichthys lucidus</name>
    <name type="common">Big head croaker</name>
    <name type="synonym">Sciaena lucida</name>
    <dbReference type="NCBI Taxonomy" id="240159"/>
    <lineage>
        <taxon>Eukaryota</taxon>
        <taxon>Metazoa</taxon>
        <taxon>Chordata</taxon>
        <taxon>Craniata</taxon>
        <taxon>Vertebrata</taxon>
        <taxon>Euteleostomi</taxon>
        <taxon>Actinopterygii</taxon>
        <taxon>Neopterygii</taxon>
        <taxon>Teleostei</taxon>
        <taxon>Neoteleostei</taxon>
        <taxon>Acanthomorphata</taxon>
        <taxon>Eupercaria</taxon>
        <taxon>Sciaenidae</taxon>
        <taxon>Collichthys</taxon>
    </lineage>
</organism>
<dbReference type="AlphaFoldDB" id="A0A4U5TWS5"/>
<keyword evidence="3" id="KW-1185">Reference proteome</keyword>
<evidence type="ECO:0000259" key="1">
    <source>
        <dbReference type="Pfam" id="PF00078"/>
    </source>
</evidence>
<protein>
    <submittedName>
        <fullName evidence="2">RNA-directed DNA polymerase from mobile element jockey</fullName>
    </submittedName>
</protein>
<proteinExistence type="predicted"/>
<evidence type="ECO:0000313" key="2">
    <source>
        <dbReference type="EMBL" id="TKS65251.1"/>
    </source>
</evidence>
<reference evidence="2 3" key="1">
    <citation type="submission" date="2019-01" db="EMBL/GenBank/DDBJ databases">
        <title>Genome Assembly of Collichthys lucidus.</title>
        <authorList>
            <person name="Cai M."/>
            <person name="Xiao S."/>
        </authorList>
    </citation>
    <scope>NUCLEOTIDE SEQUENCE [LARGE SCALE GENOMIC DNA]</scope>
    <source>
        <strain evidence="2">JT15FE1705JMU</strain>
        <tissue evidence="2">Muscle</tissue>
    </source>
</reference>
<accession>A0A4U5TWS5</accession>
<keyword evidence="2" id="KW-0695">RNA-directed DNA polymerase</keyword>
<dbReference type="InterPro" id="IPR000477">
    <property type="entry name" value="RT_dom"/>
</dbReference>